<dbReference type="Proteomes" id="UP000789570">
    <property type="component" value="Unassembled WGS sequence"/>
</dbReference>
<dbReference type="AlphaFoldDB" id="A0A9N9IH44"/>
<protein>
    <submittedName>
        <fullName evidence="2">857_t:CDS:1</fullName>
    </submittedName>
</protein>
<evidence type="ECO:0000256" key="1">
    <source>
        <dbReference type="SAM" id="MobiDB-lite"/>
    </source>
</evidence>
<evidence type="ECO:0000313" key="3">
    <source>
        <dbReference type="Proteomes" id="UP000789570"/>
    </source>
</evidence>
<keyword evidence="3" id="KW-1185">Reference proteome</keyword>
<accession>A0A9N9IH44</accession>
<gene>
    <name evidence="2" type="ORF">FCALED_LOCUS15305</name>
</gene>
<evidence type="ECO:0000313" key="2">
    <source>
        <dbReference type="EMBL" id="CAG8735981.1"/>
    </source>
</evidence>
<reference evidence="2" key="1">
    <citation type="submission" date="2021-06" db="EMBL/GenBank/DDBJ databases">
        <authorList>
            <person name="Kallberg Y."/>
            <person name="Tangrot J."/>
            <person name="Rosling A."/>
        </authorList>
    </citation>
    <scope>NUCLEOTIDE SEQUENCE</scope>
    <source>
        <strain evidence="2">UK204</strain>
    </source>
</reference>
<name>A0A9N9IH44_9GLOM</name>
<dbReference type="EMBL" id="CAJVPQ010013472">
    <property type="protein sequence ID" value="CAG8735981.1"/>
    <property type="molecule type" value="Genomic_DNA"/>
</dbReference>
<proteinExistence type="predicted"/>
<feature type="non-terminal residue" evidence="2">
    <location>
        <position position="57"/>
    </location>
</feature>
<organism evidence="2 3">
    <name type="scientific">Funneliformis caledonium</name>
    <dbReference type="NCBI Taxonomy" id="1117310"/>
    <lineage>
        <taxon>Eukaryota</taxon>
        <taxon>Fungi</taxon>
        <taxon>Fungi incertae sedis</taxon>
        <taxon>Mucoromycota</taxon>
        <taxon>Glomeromycotina</taxon>
        <taxon>Glomeromycetes</taxon>
        <taxon>Glomerales</taxon>
        <taxon>Glomeraceae</taxon>
        <taxon>Funneliformis</taxon>
    </lineage>
</organism>
<feature type="region of interest" description="Disordered" evidence="1">
    <location>
        <begin position="1"/>
        <end position="57"/>
    </location>
</feature>
<feature type="compositionally biased region" description="Basic and acidic residues" evidence="1">
    <location>
        <begin position="28"/>
        <end position="57"/>
    </location>
</feature>
<comment type="caution">
    <text evidence="2">The sequence shown here is derived from an EMBL/GenBank/DDBJ whole genome shotgun (WGS) entry which is preliminary data.</text>
</comment>
<sequence length="57" mass="7132">MKNIQKKHRKNHNNRSRKYQDEPNVNRSDSRRNHDNDLEKRHENLSRMRNYDESDII</sequence>
<feature type="compositionally biased region" description="Basic residues" evidence="1">
    <location>
        <begin position="1"/>
        <end position="17"/>
    </location>
</feature>